<sequence length="777" mass="87946">MQPVWYPGDPESCQKYLPRQLMAKLSKETGFERPELEALWEQWTFMASTEWREDPDDLCLAMDRKTFERYLVPSGGYRHTAPNLLHDRIFAFYDTNNDDLIGFSEFLKGTAYRKRKDRLRKIFDGYDIDRDGYVNRRDFLRLFRAYYVLFNQMHRDILEGLDDQVMSSTEAHQLITSRQPLSSLFGREGGFPQADAGRPIEGKVVNVTTGDVSISDGKNRAVVEDRPDTEDRESMLTSLFSRQPHRHHDHNEPDHNSIVLGGPPSFLAESQIQMLTALLNPPTDVGELPALLVNGRREDDELMVMVNALNGQAESSDESGEDIAGDENRPDGGDNENADGQGQQAESPSGRGPSISYEGFITRGDSESDLPSGTQIREAYRRNPRLLSNSRIRANARRKLLERWKRRQFYLDEEEGALPPDGWEDDADVLQSLNGATENSNSAQPPVLSPRSRSSSKVRFAEDADDYETRSNPSTSSRSIPERWGGMDIPDAEKDAGKEIFYQVMQQAFNEILDILFKKKEDLAVKAAETKEDRDRYRSFFKDLDPTLEDRLAKHKAARQGEKTTTASQPRSRDEEGNIFAEMALPDLLSASGYSVDGTTQVDDEANEEVDAAGESADAGETEDTQPADESLSGQEDGGYRDPTMPQFRPNSWPTRSSEPDLIQPKLAPTSEKKASSSRNGKEPRDNVPAKEESATVSSENSSSSEKRGPDENRDSFDRQQLVEWKRLDLAEEEAKTRGGWGRLSYEEFEQIYRNEESRNSRLDYLGTWIDFCIPYH</sequence>
<keyword evidence="7" id="KW-1185">Reference proteome</keyword>
<dbReference type="SMART" id="SM00054">
    <property type="entry name" value="EFh"/>
    <property type="match status" value="2"/>
</dbReference>
<organism evidence="6 7">
    <name type="scientific">Podospora didyma</name>
    <dbReference type="NCBI Taxonomy" id="330526"/>
    <lineage>
        <taxon>Eukaryota</taxon>
        <taxon>Fungi</taxon>
        <taxon>Dikarya</taxon>
        <taxon>Ascomycota</taxon>
        <taxon>Pezizomycotina</taxon>
        <taxon>Sordariomycetes</taxon>
        <taxon>Sordariomycetidae</taxon>
        <taxon>Sordariales</taxon>
        <taxon>Podosporaceae</taxon>
        <taxon>Podospora</taxon>
    </lineage>
</organism>
<keyword evidence="2" id="KW-0677">Repeat</keyword>
<dbReference type="InterPro" id="IPR002048">
    <property type="entry name" value="EF_hand_dom"/>
</dbReference>
<proteinExistence type="predicted"/>
<protein>
    <recommendedName>
        <fullName evidence="5">EF-hand domain-containing protein</fullName>
    </recommendedName>
</protein>
<dbReference type="PROSITE" id="PS50222">
    <property type="entry name" value="EF_HAND_2"/>
    <property type="match status" value="1"/>
</dbReference>
<feature type="domain" description="EF-hand" evidence="5">
    <location>
        <begin position="114"/>
        <end position="149"/>
    </location>
</feature>
<evidence type="ECO:0000256" key="4">
    <source>
        <dbReference type="SAM" id="MobiDB-lite"/>
    </source>
</evidence>
<dbReference type="PROSITE" id="PS00018">
    <property type="entry name" value="EF_HAND_1"/>
    <property type="match status" value="1"/>
</dbReference>
<reference evidence="6" key="1">
    <citation type="journal article" date="2023" name="Mol. Phylogenet. Evol.">
        <title>Genome-scale phylogeny and comparative genomics of the fungal order Sordariales.</title>
        <authorList>
            <person name="Hensen N."/>
            <person name="Bonometti L."/>
            <person name="Westerberg I."/>
            <person name="Brannstrom I.O."/>
            <person name="Guillou S."/>
            <person name="Cros-Aarteil S."/>
            <person name="Calhoun S."/>
            <person name="Haridas S."/>
            <person name="Kuo A."/>
            <person name="Mondo S."/>
            <person name="Pangilinan J."/>
            <person name="Riley R."/>
            <person name="LaButti K."/>
            <person name="Andreopoulos B."/>
            <person name="Lipzen A."/>
            <person name="Chen C."/>
            <person name="Yan M."/>
            <person name="Daum C."/>
            <person name="Ng V."/>
            <person name="Clum A."/>
            <person name="Steindorff A."/>
            <person name="Ohm R.A."/>
            <person name="Martin F."/>
            <person name="Silar P."/>
            <person name="Natvig D.O."/>
            <person name="Lalanne C."/>
            <person name="Gautier V."/>
            <person name="Ament-Velasquez S.L."/>
            <person name="Kruys A."/>
            <person name="Hutchinson M.I."/>
            <person name="Powell A.J."/>
            <person name="Barry K."/>
            <person name="Miller A.N."/>
            <person name="Grigoriev I.V."/>
            <person name="Debuchy R."/>
            <person name="Gladieux P."/>
            <person name="Hiltunen Thoren M."/>
            <person name="Johannesson H."/>
        </authorList>
    </citation>
    <scope>NUCLEOTIDE SEQUENCE</scope>
    <source>
        <strain evidence="6">CBS 232.78</strain>
    </source>
</reference>
<reference evidence="6" key="2">
    <citation type="submission" date="2023-06" db="EMBL/GenBank/DDBJ databases">
        <authorList>
            <consortium name="Lawrence Berkeley National Laboratory"/>
            <person name="Haridas S."/>
            <person name="Hensen N."/>
            <person name="Bonometti L."/>
            <person name="Westerberg I."/>
            <person name="Brannstrom I.O."/>
            <person name="Guillou S."/>
            <person name="Cros-Aarteil S."/>
            <person name="Calhoun S."/>
            <person name="Kuo A."/>
            <person name="Mondo S."/>
            <person name="Pangilinan J."/>
            <person name="Riley R."/>
            <person name="LaButti K."/>
            <person name="Andreopoulos B."/>
            <person name="Lipzen A."/>
            <person name="Chen C."/>
            <person name="Yanf M."/>
            <person name="Daum C."/>
            <person name="Ng V."/>
            <person name="Clum A."/>
            <person name="Steindorff A."/>
            <person name="Ohm R."/>
            <person name="Martin F."/>
            <person name="Silar P."/>
            <person name="Natvig D."/>
            <person name="Lalanne C."/>
            <person name="Gautier V."/>
            <person name="Ament-velasquez S.L."/>
            <person name="Kruys A."/>
            <person name="Hutchinson M.I."/>
            <person name="Powell A.J."/>
            <person name="Barry K."/>
            <person name="Miller A.N."/>
            <person name="Grigoriev I.V."/>
            <person name="Debuchy R."/>
            <person name="Gladieux P."/>
            <person name="Thoren M.H."/>
            <person name="Johannesson H."/>
        </authorList>
    </citation>
    <scope>NUCLEOTIDE SEQUENCE</scope>
    <source>
        <strain evidence="6">CBS 232.78</strain>
    </source>
</reference>
<feature type="compositionally biased region" description="Low complexity" evidence="4">
    <location>
        <begin position="445"/>
        <end position="458"/>
    </location>
</feature>
<comment type="caution">
    <text evidence="6">The sequence shown here is derived from an EMBL/GenBank/DDBJ whole genome shotgun (WGS) entry which is preliminary data.</text>
</comment>
<dbReference type="GO" id="GO:0016020">
    <property type="term" value="C:membrane"/>
    <property type="evidence" value="ECO:0007669"/>
    <property type="project" value="TreeGrafter"/>
</dbReference>
<feature type="compositionally biased region" description="Polar residues" evidence="4">
    <location>
        <begin position="470"/>
        <end position="479"/>
    </location>
</feature>
<dbReference type="PANTHER" id="PTHR23055:SF187">
    <property type="entry name" value="EF HAND DOMAIN PROTEIN (AFU_ORTHOLOGUE AFUA_6G07310)"/>
    <property type="match status" value="1"/>
</dbReference>
<feature type="compositionally biased region" description="Acidic residues" evidence="4">
    <location>
        <begin position="602"/>
        <end position="627"/>
    </location>
</feature>
<evidence type="ECO:0000313" key="6">
    <source>
        <dbReference type="EMBL" id="KAK3393682.1"/>
    </source>
</evidence>
<dbReference type="EMBL" id="JAULSW010000001">
    <property type="protein sequence ID" value="KAK3393682.1"/>
    <property type="molecule type" value="Genomic_DNA"/>
</dbReference>
<feature type="compositionally biased region" description="Acidic residues" evidence="4">
    <location>
        <begin position="315"/>
        <end position="325"/>
    </location>
</feature>
<dbReference type="Proteomes" id="UP001285441">
    <property type="component" value="Unassembled WGS sequence"/>
</dbReference>
<dbReference type="InterPro" id="IPR011992">
    <property type="entry name" value="EF-hand-dom_pair"/>
</dbReference>
<keyword evidence="1" id="KW-0479">Metal-binding</keyword>
<evidence type="ECO:0000313" key="7">
    <source>
        <dbReference type="Proteomes" id="UP001285441"/>
    </source>
</evidence>
<feature type="compositionally biased region" description="Basic and acidic residues" evidence="4">
    <location>
        <begin position="705"/>
        <end position="718"/>
    </location>
</feature>
<gene>
    <name evidence="6" type="ORF">B0H63DRAFT_458814</name>
</gene>
<feature type="region of interest" description="Disordered" evidence="4">
    <location>
        <begin position="553"/>
        <end position="574"/>
    </location>
</feature>
<dbReference type="Gene3D" id="1.10.238.10">
    <property type="entry name" value="EF-hand"/>
    <property type="match status" value="1"/>
</dbReference>
<dbReference type="InterPro" id="IPR018247">
    <property type="entry name" value="EF_Hand_1_Ca_BS"/>
</dbReference>
<keyword evidence="3" id="KW-0106">Calcium</keyword>
<evidence type="ECO:0000259" key="5">
    <source>
        <dbReference type="PROSITE" id="PS50222"/>
    </source>
</evidence>
<accession>A0AAE0U7G2</accession>
<dbReference type="CDD" id="cd00051">
    <property type="entry name" value="EFh"/>
    <property type="match status" value="1"/>
</dbReference>
<dbReference type="PANTHER" id="PTHR23055">
    <property type="entry name" value="CALCIUM BINDING PROTEINS"/>
    <property type="match status" value="1"/>
</dbReference>
<evidence type="ECO:0000256" key="3">
    <source>
        <dbReference type="ARBA" id="ARBA00022837"/>
    </source>
</evidence>
<evidence type="ECO:0000256" key="1">
    <source>
        <dbReference type="ARBA" id="ARBA00022723"/>
    </source>
</evidence>
<feature type="region of interest" description="Disordered" evidence="4">
    <location>
        <begin position="311"/>
        <end position="373"/>
    </location>
</feature>
<dbReference type="SUPFAM" id="SSF47473">
    <property type="entry name" value="EF-hand"/>
    <property type="match status" value="1"/>
</dbReference>
<feature type="compositionally biased region" description="Low complexity" evidence="4">
    <location>
        <begin position="695"/>
        <end position="704"/>
    </location>
</feature>
<feature type="compositionally biased region" description="Basic and acidic residues" evidence="4">
    <location>
        <begin position="671"/>
        <end position="694"/>
    </location>
</feature>
<evidence type="ECO:0000256" key="2">
    <source>
        <dbReference type="ARBA" id="ARBA00022737"/>
    </source>
</evidence>
<dbReference type="GO" id="GO:0005509">
    <property type="term" value="F:calcium ion binding"/>
    <property type="evidence" value="ECO:0007669"/>
    <property type="project" value="InterPro"/>
</dbReference>
<dbReference type="InterPro" id="IPR028846">
    <property type="entry name" value="Recoverin"/>
</dbReference>
<feature type="region of interest" description="Disordered" evidence="4">
    <location>
        <begin position="436"/>
        <end position="491"/>
    </location>
</feature>
<feature type="compositionally biased region" description="Polar residues" evidence="4">
    <location>
        <begin position="338"/>
        <end position="347"/>
    </location>
</feature>
<name>A0AAE0U7G2_9PEZI</name>
<dbReference type="AlphaFoldDB" id="A0AAE0U7G2"/>
<feature type="region of interest" description="Disordered" evidence="4">
    <location>
        <begin position="590"/>
        <end position="722"/>
    </location>
</feature>
<dbReference type="GO" id="GO:0005829">
    <property type="term" value="C:cytosol"/>
    <property type="evidence" value="ECO:0007669"/>
    <property type="project" value="TreeGrafter"/>
</dbReference>